<feature type="domain" description="PB1-like" evidence="2">
    <location>
        <begin position="328"/>
        <end position="426"/>
    </location>
</feature>
<reference evidence="3" key="2">
    <citation type="submission" date="2022-01" db="EMBL/GenBank/DDBJ databases">
        <authorList>
            <person name="Yamashiro T."/>
            <person name="Shiraishi A."/>
            <person name="Satake H."/>
            <person name="Nakayama K."/>
        </authorList>
    </citation>
    <scope>NUCLEOTIDE SEQUENCE</scope>
</reference>
<evidence type="ECO:0000313" key="3">
    <source>
        <dbReference type="EMBL" id="GJT19136.1"/>
    </source>
</evidence>
<protein>
    <recommendedName>
        <fullName evidence="2">PB1-like domain-containing protein</fullName>
    </recommendedName>
</protein>
<feature type="compositionally biased region" description="Polar residues" evidence="1">
    <location>
        <begin position="443"/>
        <end position="458"/>
    </location>
</feature>
<evidence type="ECO:0000313" key="4">
    <source>
        <dbReference type="Proteomes" id="UP001151760"/>
    </source>
</evidence>
<dbReference type="Pfam" id="PF26130">
    <property type="entry name" value="PB1-like"/>
    <property type="match status" value="1"/>
</dbReference>
<proteinExistence type="predicted"/>
<keyword evidence="4" id="KW-1185">Reference proteome</keyword>
<dbReference type="EMBL" id="BQNB010013693">
    <property type="protein sequence ID" value="GJT19136.1"/>
    <property type="molecule type" value="Genomic_DNA"/>
</dbReference>
<evidence type="ECO:0000259" key="2">
    <source>
        <dbReference type="Pfam" id="PF26130"/>
    </source>
</evidence>
<organism evidence="3 4">
    <name type="scientific">Tanacetum coccineum</name>
    <dbReference type="NCBI Taxonomy" id="301880"/>
    <lineage>
        <taxon>Eukaryota</taxon>
        <taxon>Viridiplantae</taxon>
        <taxon>Streptophyta</taxon>
        <taxon>Embryophyta</taxon>
        <taxon>Tracheophyta</taxon>
        <taxon>Spermatophyta</taxon>
        <taxon>Magnoliopsida</taxon>
        <taxon>eudicotyledons</taxon>
        <taxon>Gunneridae</taxon>
        <taxon>Pentapetalae</taxon>
        <taxon>asterids</taxon>
        <taxon>campanulids</taxon>
        <taxon>Asterales</taxon>
        <taxon>Asteraceae</taxon>
        <taxon>Asteroideae</taxon>
        <taxon>Anthemideae</taxon>
        <taxon>Anthemidinae</taxon>
        <taxon>Tanacetum</taxon>
    </lineage>
</organism>
<dbReference type="InterPro" id="IPR058594">
    <property type="entry name" value="PB1-like_dom_pln"/>
</dbReference>
<evidence type="ECO:0000256" key="1">
    <source>
        <dbReference type="SAM" id="MobiDB-lite"/>
    </source>
</evidence>
<gene>
    <name evidence="3" type="ORF">Tco_0877842</name>
</gene>
<name>A0ABQ5BWM4_9ASTR</name>
<accession>A0ABQ5BWM4</accession>
<comment type="caution">
    <text evidence="3">The sequence shown here is derived from an EMBL/GenBank/DDBJ whole genome shotgun (WGS) entry which is preliminary data.</text>
</comment>
<sequence>MLRSSLPSHKLRDLASPPAHTYVNTLFDATDLFVAACYVVNHSVPHETLLGLAAETEVAEPKLSAVLMNFFEQVSAVRKMNQLTIHERESNDRICVNVEKVNLTGHESKGKSARNDLVRETKFYSPSVVIYGVSKIKAFGYCIPDLVNLDILLPYVTDQEKIKSNELLVTVEIGGLGIYNNEVGKWSTRTTSQYKTSIVLPREAIKSLHWAALVVSAPTKASKVVYKYRREIVVPGDTILLSDMSKLEEHKFMPVESLTLGRFRSDWCCFAGVFDPLDCLIPNKEDVLKTTGNDHCMFFMWDTSGQGGDLNGCAPIGEPKKKKKAKKDLFTIYFHYDGIFICFPLEYTQGHMKELNDTNFHNMLYDHLKEIALRLVPHGCFEKLYYCQTIVKLNLGLTEFRSNQDISDMLKVGYENGNAIDMYVEHFGYDIMEMAQADKNEEQNQNSIESSDVDYNSSDCEEIENVDFSDCG</sequence>
<reference evidence="3" key="1">
    <citation type="journal article" date="2022" name="Int. J. Mol. Sci.">
        <title>Draft Genome of Tanacetum Coccineum: Genomic Comparison of Closely Related Tanacetum-Family Plants.</title>
        <authorList>
            <person name="Yamashiro T."/>
            <person name="Shiraishi A."/>
            <person name="Nakayama K."/>
            <person name="Satake H."/>
        </authorList>
    </citation>
    <scope>NUCLEOTIDE SEQUENCE</scope>
</reference>
<dbReference type="Proteomes" id="UP001151760">
    <property type="component" value="Unassembled WGS sequence"/>
</dbReference>
<feature type="region of interest" description="Disordered" evidence="1">
    <location>
        <begin position="439"/>
        <end position="472"/>
    </location>
</feature>
<feature type="compositionally biased region" description="Acidic residues" evidence="1">
    <location>
        <begin position="459"/>
        <end position="472"/>
    </location>
</feature>